<evidence type="ECO:0000313" key="1">
    <source>
        <dbReference type="EMBL" id="KAG1779719.1"/>
    </source>
</evidence>
<proteinExistence type="predicted"/>
<dbReference type="AlphaFoldDB" id="A0A9P6ZZK6"/>
<comment type="caution">
    <text evidence="1">The sequence shown here is derived from an EMBL/GenBank/DDBJ whole genome shotgun (WGS) entry which is preliminary data.</text>
</comment>
<reference evidence="1" key="1">
    <citation type="journal article" date="2020" name="New Phytol.">
        <title>Comparative genomics reveals dynamic genome evolution in host specialist ectomycorrhizal fungi.</title>
        <authorList>
            <person name="Lofgren L.A."/>
            <person name="Nguyen N.H."/>
            <person name="Vilgalys R."/>
            <person name="Ruytinx J."/>
            <person name="Liao H.L."/>
            <person name="Branco S."/>
            <person name="Kuo A."/>
            <person name="LaButti K."/>
            <person name="Lipzen A."/>
            <person name="Andreopoulos W."/>
            <person name="Pangilinan J."/>
            <person name="Riley R."/>
            <person name="Hundley H."/>
            <person name="Na H."/>
            <person name="Barry K."/>
            <person name="Grigoriev I.V."/>
            <person name="Stajich J.E."/>
            <person name="Kennedy P.G."/>
        </authorList>
    </citation>
    <scope>NUCLEOTIDE SEQUENCE</scope>
    <source>
        <strain evidence="1">DOB743</strain>
    </source>
</reference>
<dbReference type="OrthoDB" id="1715602at2759"/>
<evidence type="ECO:0000313" key="2">
    <source>
        <dbReference type="Proteomes" id="UP000714275"/>
    </source>
</evidence>
<dbReference type="Proteomes" id="UP000714275">
    <property type="component" value="Unassembled WGS sequence"/>
</dbReference>
<accession>A0A9P6ZZK6</accession>
<organism evidence="1 2">
    <name type="scientific">Suillus placidus</name>
    <dbReference type="NCBI Taxonomy" id="48579"/>
    <lineage>
        <taxon>Eukaryota</taxon>
        <taxon>Fungi</taxon>
        <taxon>Dikarya</taxon>
        <taxon>Basidiomycota</taxon>
        <taxon>Agaricomycotina</taxon>
        <taxon>Agaricomycetes</taxon>
        <taxon>Agaricomycetidae</taxon>
        <taxon>Boletales</taxon>
        <taxon>Suillineae</taxon>
        <taxon>Suillaceae</taxon>
        <taxon>Suillus</taxon>
    </lineage>
</organism>
<gene>
    <name evidence="1" type="ORF">EV702DRAFT_965669</name>
</gene>
<feature type="non-terminal residue" evidence="1">
    <location>
        <position position="1"/>
    </location>
</feature>
<dbReference type="EMBL" id="JABBWD010000011">
    <property type="protein sequence ID" value="KAG1779719.1"/>
    <property type="molecule type" value="Genomic_DNA"/>
</dbReference>
<protein>
    <submittedName>
        <fullName evidence="1">Uncharacterized protein</fullName>
    </submittedName>
</protein>
<sequence length="52" mass="5949">LLHFTRNQLSPSSTRAFLCLGSWLRCDLVAPEDLTTIMKSLKKRKREDESVG</sequence>
<name>A0A9P6ZZK6_9AGAM</name>
<keyword evidence="2" id="KW-1185">Reference proteome</keyword>